<dbReference type="EMBL" id="KV426075">
    <property type="protein sequence ID" value="KZV89351.1"/>
    <property type="molecule type" value="Genomic_DNA"/>
</dbReference>
<accession>A0A165FQ47</accession>
<gene>
    <name evidence="2" type="ORF">EXIGLDRAFT_838600</name>
</gene>
<evidence type="ECO:0000313" key="3">
    <source>
        <dbReference type="Proteomes" id="UP000077266"/>
    </source>
</evidence>
<feature type="chain" id="PRO_5007857859" evidence="1">
    <location>
        <begin position="35"/>
        <end position="180"/>
    </location>
</feature>
<evidence type="ECO:0000313" key="2">
    <source>
        <dbReference type="EMBL" id="KZV89351.1"/>
    </source>
</evidence>
<dbReference type="OrthoDB" id="3233534at2759"/>
<keyword evidence="1" id="KW-0732">Signal</keyword>
<dbReference type="Proteomes" id="UP000077266">
    <property type="component" value="Unassembled WGS sequence"/>
</dbReference>
<reference evidence="2 3" key="1">
    <citation type="journal article" date="2016" name="Mol. Biol. Evol.">
        <title>Comparative Genomics of Early-Diverging Mushroom-Forming Fungi Provides Insights into the Origins of Lignocellulose Decay Capabilities.</title>
        <authorList>
            <person name="Nagy L.G."/>
            <person name="Riley R."/>
            <person name="Tritt A."/>
            <person name="Adam C."/>
            <person name="Daum C."/>
            <person name="Floudas D."/>
            <person name="Sun H."/>
            <person name="Yadav J.S."/>
            <person name="Pangilinan J."/>
            <person name="Larsson K.H."/>
            <person name="Matsuura K."/>
            <person name="Barry K."/>
            <person name="Labutti K."/>
            <person name="Kuo R."/>
            <person name="Ohm R.A."/>
            <person name="Bhattacharya S.S."/>
            <person name="Shirouzu T."/>
            <person name="Yoshinaga Y."/>
            <person name="Martin F.M."/>
            <person name="Grigoriev I.V."/>
            <person name="Hibbett D.S."/>
        </authorList>
    </citation>
    <scope>NUCLEOTIDE SEQUENCE [LARGE SCALE GENOMIC DNA]</scope>
    <source>
        <strain evidence="2 3">HHB12029</strain>
    </source>
</reference>
<name>A0A165FQ47_EXIGL</name>
<organism evidence="2 3">
    <name type="scientific">Exidia glandulosa HHB12029</name>
    <dbReference type="NCBI Taxonomy" id="1314781"/>
    <lineage>
        <taxon>Eukaryota</taxon>
        <taxon>Fungi</taxon>
        <taxon>Dikarya</taxon>
        <taxon>Basidiomycota</taxon>
        <taxon>Agaricomycotina</taxon>
        <taxon>Agaricomycetes</taxon>
        <taxon>Auriculariales</taxon>
        <taxon>Exidiaceae</taxon>
        <taxon>Exidia</taxon>
    </lineage>
</organism>
<protein>
    <submittedName>
        <fullName evidence="2">Uncharacterized protein</fullName>
    </submittedName>
</protein>
<evidence type="ECO:0000256" key="1">
    <source>
        <dbReference type="SAM" id="SignalP"/>
    </source>
</evidence>
<dbReference type="InParanoid" id="A0A165FQ47"/>
<feature type="signal peptide" evidence="1">
    <location>
        <begin position="1"/>
        <end position="34"/>
    </location>
</feature>
<proteinExistence type="predicted"/>
<sequence>MSLRRVNERPWLTVRLRLWSFLVFLLLLQRRAESQASKGIAYEHFHAIRQLKYVSHEAPFTRMSPYNRRHGLLHVRLVIRPLPARTQNVPVEGRDPQATHACGRFARILGAVKITPDLLNQRFSVTIEFLVDVAVVAPAADALTAKMLYLSMFDEERVARLAHKIAVEGDPLVKPKDKLL</sequence>
<dbReference type="AlphaFoldDB" id="A0A165FQ47"/>
<keyword evidence="3" id="KW-1185">Reference proteome</keyword>